<dbReference type="Gene3D" id="3.90.10.10">
    <property type="entry name" value="Cytochrome C3"/>
    <property type="match status" value="1"/>
</dbReference>
<dbReference type="EMBL" id="CP001013">
    <property type="protein sequence ID" value="ACB36383.1"/>
    <property type="molecule type" value="Genomic_DNA"/>
</dbReference>
<dbReference type="eggNOG" id="COG3245">
    <property type="taxonomic scope" value="Bacteria"/>
</dbReference>
<feature type="chain" id="PRO_5002773189" description="Cytochrome c7-like domain-containing protein" evidence="1">
    <location>
        <begin position="35"/>
        <end position="160"/>
    </location>
</feature>
<dbReference type="InterPro" id="IPR026352">
    <property type="entry name" value="Nanowire_3heme"/>
</dbReference>
<keyword evidence="1" id="KW-0732">Signal</keyword>
<dbReference type="STRING" id="395495.Lcho_4131"/>
<dbReference type="AlphaFoldDB" id="B1XXR4"/>
<evidence type="ECO:0000259" key="2">
    <source>
        <dbReference type="Pfam" id="PF14522"/>
    </source>
</evidence>
<dbReference type="HOGENOM" id="CLU_1632222_0_0_4"/>
<dbReference type="SUPFAM" id="SSF48695">
    <property type="entry name" value="Multiheme cytochromes"/>
    <property type="match status" value="1"/>
</dbReference>
<sequence precursor="true">MSPSHFLRLPWRSALLAALTGLLLWGLAPRAAHAEYGDVVINNYSDAAGMRPVVFPHWFHRVRFRCKVCHADLGFQFKAGGNQINMLKIIDGQFCGACHNGELAWSAENCNLCHSGKPGTATQVHESTLQKLTAAAPAMLAASAPKAAAPAPAAPAPAKK</sequence>
<dbReference type="Proteomes" id="UP000001693">
    <property type="component" value="Chromosome"/>
</dbReference>
<organism evidence="3 4">
    <name type="scientific">Leptothrix cholodnii (strain ATCC 51168 / LMG 8142 / SP-6)</name>
    <name type="common">Leptothrix discophora (strain SP-6)</name>
    <dbReference type="NCBI Taxonomy" id="395495"/>
    <lineage>
        <taxon>Bacteria</taxon>
        <taxon>Pseudomonadati</taxon>
        <taxon>Pseudomonadota</taxon>
        <taxon>Betaproteobacteria</taxon>
        <taxon>Burkholderiales</taxon>
        <taxon>Sphaerotilaceae</taxon>
        <taxon>Leptothrix</taxon>
    </lineage>
</organism>
<feature type="signal peptide" evidence="1">
    <location>
        <begin position="1"/>
        <end position="34"/>
    </location>
</feature>
<dbReference type="InterPro" id="IPR029467">
    <property type="entry name" value="Cyt_c7-like"/>
</dbReference>
<name>B1XXR4_LEPCP</name>
<keyword evidence="4" id="KW-1185">Reference proteome</keyword>
<dbReference type="RefSeq" id="WP_012349126.1">
    <property type="nucleotide sequence ID" value="NC_010524.1"/>
</dbReference>
<evidence type="ECO:0000256" key="1">
    <source>
        <dbReference type="SAM" id="SignalP"/>
    </source>
</evidence>
<dbReference type="KEGG" id="lch:Lcho_4131"/>
<accession>B1XXR4</accession>
<reference evidence="3 4" key="1">
    <citation type="submission" date="2008-03" db="EMBL/GenBank/DDBJ databases">
        <title>Complete sequence of Leptothrix cholodnii SP-6.</title>
        <authorList>
            <consortium name="US DOE Joint Genome Institute"/>
            <person name="Copeland A."/>
            <person name="Lucas S."/>
            <person name="Lapidus A."/>
            <person name="Glavina del Rio T."/>
            <person name="Dalin E."/>
            <person name="Tice H."/>
            <person name="Bruce D."/>
            <person name="Goodwin L."/>
            <person name="Pitluck S."/>
            <person name="Chertkov O."/>
            <person name="Brettin T."/>
            <person name="Detter J.C."/>
            <person name="Han C."/>
            <person name="Kuske C.R."/>
            <person name="Schmutz J."/>
            <person name="Larimer F."/>
            <person name="Land M."/>
            <person name="Hauser L."/>
            <person name="Kyrpides N."/>
            <person name="Lykidis A."/>
            <person name="Emerson D."/>
            <person name="Richardson P."/>
        </authorList>
    </citation>
    <scope>NUCLEOTIDE SEQUENCE [LARGE SCALE GENOMIC DNA]</scope>
    <source>
        <strain evidence="4">ATCC 51168 / LMG 8142 / SP-6</strain>
    </source>
</reference>
<proteinExistence type="predicted"/>
<evidence type="ECO:0000313" key="4">
    <source>
        <dbReference type="Proteomes" id="UP000001693"/>
    </source>
</evidence>
<gene>
    <name evidence="3" type="ordered locus">Lcho_4131</name>
</gene>
<feature type="domain" description="Cytochrome c7-like" evidence="2">
    <location>
        <begin position="53"/>
        <end position="115"/>
    </location>
</feature>
<dbReference type="InterPro" id="IPR036280">
    <property type="entry name" value="Multihaem_cyt_sf"/>
</dbReference>
<dbReference type="Pfam" id="PF14522">
    <property type="entry name" value="Cytochrome_C7"/>
    <property type="match status" value="1"/>
</dbReference>
<evidence type="ECO:0000313" key="3">
    <source>
        <dbReference type="EMBL" id="ACB36383.1"/>
    </source>
</evidence>
<protein>
    <recommendedName>
        <fullName evidence="2">Cytochrome c7-like domain-containing protein</fullName>
    </recommendedName>
</protein>
<dbReference type="NCBIfam" id="TIGR04257">
    <property type="entry name" value="nanowire_3heme"/>
    <property type="match status" value="1"/>
</dbReference>